<organism evidence="6 7">
    <name type="scientific">Microlunatus elymi</name>
    <dbReference type="NCBI Taxonomy" id="2596828"/>
    <lineage>
        <taxon>Bacteria</taxon>
        <taxon>Bacillati</taxon>
        <taxon>Actinomycetota</taxon>
        <taxon>Actinomycetes</taxon>
        <taxon>Propionibacteriales</taxon>
        <taxon>Propionibacteriaceae</taxon>
        <taxon>Microlunatus</taxon>
    </lineage>
</organism>
<feature type="transmembrane region" description="Helical" evidence="5">
    <location>
        <begin position="20"/>
        <end position="46"/>
    </location>
</feature>
<dbReference type="NCBIfam" id="NF003977">
    <property type="entry name" value="PRK05470.1-1"/>
    <property type="match status" value="1"/>
</dbReference>
<dbReference type="RefSeq" id="WP_143986306.1">
    <property type="nucleotide sequence ID" value="NZ_CP041692.1"/>
</dbReference>
<keyword evidence="2 5" id="KW-0812">Transmembrane</keyword>
<dbReference type="AlphaFoldDB" id="A0A516PYU2"/>
<evidence type="ECO:0000256" key="4">
    <source>
        <dbReference type="ARBA" id="ARBA00023136"/>
    </source>
</evidence>
<proteinExistence type="predicted"/>
<dbReference type="Pfam" id="PF02313">
    <property type="entry name" value="Fumarate_red_D"/>
    <property type="match status" value="1"/>
</dbReference>
<dbReference type="InterPro" id="IPR034804">
    <property type="entry name" value="SQR/QFR_C/D"/>
</dbReference>
<dbReference type="EMBL" id="CP041692">
    <property type="protein sequence ID" value="QDP96340.1"/>
    <property type="molecule type" value="Genomic_DNA"/>
</dbReference>
<dbReference type="Proteomes" id="UP000319263">
    <property type="component" value="Chromosome"/>
</dbReference>
<dbReference type="InterPro" id="IPR003418">
    <property type="entry name" value="Fumarate_red_D"/>
</dbReference>
<keyword evidence="4 5" id="KW-0472">Membrane</keyword>
<keyword evidence="1" id="KW-1003">Cell membrane</keyword>
<dbReference type="GO" id="GO:0016020">
    <property type="term" value="C:membrane"/>
    <property type="evidence" value="ECO:0007669"/>
    <property type="project" value="InterPro"/>
</dbReference>
<dbReference type="Gene3D" id="1.20.1300.10">
    <property type="entry name" value="Fumarate reductase/succinate dehydrogenase, transmembrane subunit"/>
    <property type="match status" value="1"/>
</dbReference>
<protein>
    <submittedName>
        <fullName evidence="6">Fumarate reductase subunit D</fullName>
    </submittedName>
</protein>
<evidence type="ECO:0000313" key="7">
    <source>
        <dbReference type="Proteomes" id="UP000319263"/>
    </source>
</evidence>
<evidence type="ECO:0000256" key="2">
    <source>
        <dbReference type="ARBA" id="ARBA00022692"/>
    </source>
</evidence>
<feature type="transmembrane region" description="Helical" evidence="5">
    <location>
        <begin position="101"/>
        <end position="127"/>
    </location>
</feature>
<keyword evidence="7" id="KW-1185">Reference proteome</keyword>
<evidence type="ECO:0000313" key="6">
    <source>
        <dbReference type="EMBL" id="QDP96340.1"/>
    </source>
</evidence>
<evidence type="ECO:0000256" key="5">
    <source>
        <dbReference type="SAM" id="Phobius"/>
    </source>
</evidence>
<dbReference type="OrthoDB" id="9804636at2"/>
<evidence type="ECO:0000256" key="3">
    <source>
        <dbReference type="ARBA" id="ARBA00022989"/>
    </source>
</evidence>
<dbReference type="GO" id="GO:0006106">
    <property type="term" value="P:fumarate metabolic process"/>
    <property type="evidence" value="ECO:0007669"/>
    <property type="project" value="InterPro"/>
</dbReference>
<reference evidence="6 7" key="1">
    <citation type="submission" date="2019-07" db="EMBL/GenBank/DDBJ databases">
        <title>Microlunatus dokdonensis sp. nov. isolated from the rhizospheric soil of the wild plant Elymus tsukushiensis.</title>
        <authorList>
            <person name="Ghim S.-Y."/>
            <person name="Hwang Y.-J."/>
            <person name="Son J.-S."/>
            <person name="Shin J.-H."/>
        </authorList>
    </citation>
    <scope>NUCLEOTIDE SEQUENCE [LARGE SCALE GENOMIC DNA]</scope>
    <source>
        <strain evidence="6 7">KUDC0627</strain>
    </source>
</reference>
<dbReference type="SUPFAM" id="SSF81343">
    <property type="entry name" value="Fumarate reductase respiratory complex transmembrane subunits"/>
    <property type="match status" value="1"/>
</dbReference>
<accession>A0A516PYU2</accession>
<evidence type="ECO:0000256" key="1">
    <source>
        <dbReference type="ARBA" id="ARBA00022475"/>
    </source>
</evidence>
<dbReference type="KEGG" id="mik:FOE78_10900"/>
<keyword evidence="3 5" id="KW-1133">Transmembrane helix</keyword>
<name>A0A516PYU2_9ACTN</name>
<sequence length="128" mass="13642">MTELSARRAGRPKVHAEPVLWLGFSAGGVVVSLLLPVLILLFGLALPLGWVDIDYRHLLAVVGNPVTVVLTALALIAMLVHAGHRFRYTLYDGLQLKHRGLIAVICYGLAIIGSIAAVVILIMVAVAS</sequence>
<feature type="transmembrane region" description="Helical" evidence="5">
    <location>
        <begin position="58"/>
        <end position="80"/>
    </location>
</feature>
<gene>
    <name evidence="6" type="ORF">FOE78_10900</name>
</gene>